<sequence length="287" mass="32068">MTIQEEKRDRFAGSDGKSIFYRRLIPEKPRFRVVVSHGLGEHSGRYGNVAEALFPIGASLWILDHRGHGRSQGKRGHVSNFGDYVSDLKTMVAMAAAEGKGKGEKMIPTLVLGHSMGGLIALSYARQYPETIDGLVVSSPLLGVEPQPPAALQVIVRLLSVLWPTLSLSNKLDPTFISHDSDQVDAYVQSSWVHDRITARWFVQCMAEIQRTVAAPQEIRVPVLMQIAGDDHLVDCQASLSFFNALTVSDKTLCHYETLYHEIYNEKLPDREKVLADLKKWIGERFV</sequence>
<dbReference type="KEGG" id="dwd:DSCW_19370"/>
<dbReference type="Proteomes" id="UP000427769">
    <property type="component" value="Chromosome"/>
</dbReference>
<dbReference type="Pfam" id="PF12146">
    <property type="entry name" value="Hydrolase_4"/>
    <property type="match status" value="1"/>
</dbReference>
<proteinExistence type="predicted"/>
<evidence type="ECO:0000313" key="2">
    <source>
        <dbReference type="EMBL" id="BBO74520.1"/>
    </source>
</evidence>
<dbReference type="SUPFAM" id="SSF53474">
    <property type="entry name" value="alpha/beta-Hydrolases"/>
    <property type="match status" value="1"/>
</dbReference>
<organism evidence="2 3">
    <name type="scientific">Desulfosarcina widdelii</name>
    <dbReference type="NCBI Taxonomy" id="947919"/>
    <lineage>
        <taxon>Bacteria</taxon>
        <taxon>Pseudomonadati</taxon>
        <taxon>Thermodesulfobacteriota</taxon>
        <taxon>Desulfobacteria</taxon>
        <taxon>Desulfobacterales</taxon>
        <taxon>Desulfosarcinaceae</taxon>
        <taxon>Desulfosarcina</taxon>
    </lineage>
</organism>
<gene>
    <name evidence="2" type="primary">pldB</name>
    <name evidence="2" type="ORF">DSCW_19370</name>
</gene>
<accession>A0A5K7Z1I5</accession>
<evidence type="ECO:0000259" key="1">
    <source>
        <dbReference type="Pfam" id="PF12146"/>
    </source>
</evidence>
<reference evidence="2 3" key="1">
    <citation type="submission" date="2019-11" db="EMBL/GenBank/DDBJ databases">
        <title>Comparative genomics of hydrocarbon-degrading Desulfosarcina strains.</title>
        <authorList>
            <person name="Watanabe M."/>
            <person name="Kojima H."/>
            <person name="Fukui M."/>
        </authorList>
    </citation>
    <scope>NUCLEOTIDE SEQUENCE [LARGE SCALE GENOMIC DNA]</scope>
    <source>
        <strain evidence="2 3">PP31</strain>
    </source>
</reference>
<dbReference type="RefSeq" id="WP_155303544.1">
    <property type="nucleotide sequence ID" value="NZ_AP021875.1"/>
</dbReference>
<keyword evidence="3" id="KW-1185">Reference proteome</keyword>
<evidence type="ECO:0000313" key="3">
    <source>
        <dbReference type="Proteomes" id="UP000427769"/>
    </source>
</evidence>
<name>A0A5K7Z1I5_9BACT</name>
<feature type="domain" description="Serine aminopeptidase S33" evidence="1">
    <location>
        <begin position="28"/>
        <end position="267"/>
    </location>
</feature>
<dbReference type="InterPro" id="IPR051044">
    <property type="entry name" value="MAG_DAG_Lipase"/>
</dbReference>
<dbReference type="PANTHER" id="PTHR11614">
    <property type="entry name" value="PHOSPHOLIPASE-RELATED"/>
    <property type="match status" value="1"/>
</dbReference>
<dbReference type="InterPro" id="IPR022742">
    <property type="entry name" value="Hydrolase_4"/>
</dbReference>
<dbReference type="Gene3D" id="3.40.50.1820">
    <property type="entry name" value="alpha/beta hydrolase"/>
    <property type="match status" value="1"/>
</dbReference>
<dbReference type="EMBL" id="AP021875">
    <property type="protein sequence ID" value="BBO74520.1"/>
    <property type="molecule type" value="Genomic_DNA"/>
</dbReference>
<protein>
    <submittedName>
        <fullName evidence="2">Lysophospholipase</fullName>
    </submittedName>
</protein>
<dbReference type="OrthoDB" id="9806902at2"/>
<dbReference type="InterPro" id="IPR029058">
    <property type="entry name" value="AB_hydrolase_fold"/>
</dbReference>
<dbReference type="AlphaFoldDB" id="A0A5K7Z1I5"/>